<keyword evidence="5" id="KW-1185">Reference proteome</keyword>
<dbReference type="FunFam" id="3.40.50.720:FF:000084">
    <property type="entry name" value="Short-chain dehydrogenase reductase"/>
    <property type="match status" value="1"/>
</dbReference>
<dbReference type="EMBL" id="CP002299">
    <property type="protein sequence ID" value="ADP82390.1"/>
    <property type="molecule type" value="Genomic_DNA"/>
</dbReference>
<reference evidence="4 5" key="1">
    <citation type="submission" date="2010-10" db="EMBL/GenBank/DDBJ databases">
        <title>Complete sequence of Frankia sp. EuI1c.</title>
        <authorList>
            <consortium name="US DOE Joint Genome Institute"/>
            <person name="Lucas S."/>
            <person name="Copeland A."/>
            <person name="Lapidus A."/>
            <person name="Cheng J.-F."/>
            <person name="Bruce D."/>
            <person name="Goodwin L."/>
            <person name="Pitluck S."/>
            <person name="Chertkov O."/>
            <person name="Detter J.C."/>
            <person name="Han C."/>
            <person name="Tapia R."/>
            <person name="Land M."/>
            <person name="Hauser L."/>
            <person name="Jeffries C."/>
            <person name="Kyrpides N."/>
            <person name="Ivanova N."/>
            <person name="Mikhailova N."/>
            <person name="Beauchemin N."/>
            <person name="Sen A."/>
            <person name="Sur S.A."/>
            <person name="Gtari M."/>
            <person name="Wall L."/>
            <person name="Tisa L."/>
            <person name="Woyke T."/>
        </authorList>
    </citation>
    <scope>NUCLEOTIDE SEQUENCE [LARGE SCALE GENOMIC DNA]</scope>
    <source>
        <strain evidence="5">DSM 45817 / CECT 9037 / EuI1c</strain>
    </source>
</reference>
<dbReference type="InterPro" id="IPR036291">
    <property type="entry name" value="NAD(P)-bd_dom_sf"/>
</dbReference>
<dbReference type="Gene3D" id="3.40.50.720">
    <property type="entry name" value="NAD(P)-binding Rossmann-like Domain"/>
    <property type="match status" value="1"/>
</dbReference>
<dbReference type="PRINTS" id="PR00081">
    <property type="entry name" value="GDHRDH"/>
</dbReference>
<dbReference type="InParanoid" id="E3JDA6"/>
<dbReference type="Proteomes" id="UP000002484">
    <property type="component" value="Chromosome"/>
</dbReference>
<dbReference type="Pfam" id="PF00106">
    <property type="entry name" value="adh_short"/>
    <property type="match status" value="1"/>
</dbReference>
<dbReference type="AlphaFoldDB" id="E3JDA6"/>
<accession>E3JDA6</accession>
<evidence type="ECO:0000313" key="4">
    <source>
        <dbReference type="EMBL" id="ADP82390.1"/>
    </source>
</evidence>
<dbReference type="PRINTS" id="PR00080">
    <property type="entry name" value="SDRFAMILY"/>
</dbReference>
<evidence type="ECO:0000256" key="2">
    <source>
        <dbReference type="ARBA" id="ARBA00023002"/>
    </source>
</evidence>
<proteinExistence type="inferred from homology"/>
<dbReference type="PANTHER" id="PTHR43391:SF26">
    <property type="entry name" value="BLL7251 PROTEIN"/>
    <property type="match status" value="1"/>
</dbReference>
<gene>
    <name evidence="4" type="ordered locus">FraEuI1c_4393</name>
</gene>
<dbReference type="HOGENOM" id="CLU_010194_2_1_11"/>
<dbReference type="SUPFAM" id="SSF51735">
    <property type="entry name" value="NAD(P)-binding Rossmann-fold domains"/>
    <property type="match status" value="1"/>
</dbReference>
<dbReference type="eggNOG" id="COG4221">
    <property type="taxonomic scope" value="Bacteria"/>
</dbReference>
<evidence type="ECO:0000256" key="1">
    <source>
        <dbReference type="ARBA" id="ARBA00006484"/>
    </source>
</evidence>
<organism evidence="4 5">
    <name type="scientific">Pseudofrankia inefficax (strain DSM 45817 / CECT 9037 / DDB 130130 / EuI1c)</name>
    <name type="common">Frankia inefficax</name>
    <dbReference type="NCBI Taxonomy" id="298654"/>
    <lineage>
        <taxon>Bacteria</taxon>
        <taxon>Bacillati</taxon>
        <taxon>Actinomycetota</taxon>
        <taxon>Actinomycetes</taxon>
        <taxon>Frankiales</taxon>
        <taxon>Frankiaceae</taxon>
        <taxon>Pseudofrankia</taxon>
    </lineage>
</organism>
<name>E3JDA6_PSEI1</name>
<dbReference type="GO" id="GO:0016491">
    <property type="term" value="F:oxidoreductase activity"/>
    <property type="evidence" value="ECO:0007669"/>
    <property type="project" value="UniProtKB-KW"/>
</dbReference>
<dbReference type="STRING" id="298654.FraEuI1c_4393"/>
<keyword evidence="2" id="KW-0560">Oxidoreductase</keyword>
<comment type="similarity">
    <text evidence="1 3">Belongs to the short-chain dehydrogenases/reductases (SDR) family.</text>
</comment>
<dbReference type="PANTHER" id="PTHR43391">
    <property type="entry name" value="RETINOL DEHYDROGENASE-RELATED"/>
    <property type="match status" value="1"/>
</dbReference>
<sequence>MKLDGSVAVVTGAGSGIGRAAALSYARRGARVVASDIDADRAAAVAAEIGDQAVALRCDVTEVAELEAARALALDRFGRIDLVMNTVGILAVGAVEDIPLEAWQRVIDVNLLGIVRSNLVFLPTLLAQGSGHIVNTASTAGLLPYGYDRLPYTATKHAVVGLSESLAVYLRPQGIGVTCLCPAGVATNIIEQVRFYGEPKPPRGPAFPVVDAASVGELVADAVEAGQFLVLTAPEAADELRERAADIDAYLDRIATDYA</sequence>
<evidence type="ECO:0000313" key="5">
    <source>
        <dbReference type="Proteomes" id="UP000002484"/>
    </source>
</evidence>
<dbReference type="InterPro" id="IPR002347">
    <property type="entry name" value="SDR_fam"/>
</dbReference>
<dbReference type="KEGG" id="fri:FraEuI1c_4393"/>
<evidence type="ECO:0000256" key="3">
    <source>
        <dbReference type="RuleBase" id="RU000363"/>
    </source>
</evidence>
<protein>
    <submittedName>
        <fullName evidence="4">Short-chain dehydrogenase/reductase SDR</fullName>
    </submittedName>
</protein>
<dbReference type="CDD" id="cd05233">
    <property type="entry name" value="SDR_c"/>
    <property type="match status" value="1"/>
</dbReference>